<dbReference type="AlphaFoldDB" id="A0A9W9YLI3"/>
<evidence type="ECO:0000256" key="1">
    <source>
        <dbReference type="SAM" id="MobiDB-lite"/>
    </source>
</evidence>
<feature type="region of interest" description="Disordered" evidence="1">
    <location>
        <begin position="34"/>
        <end position="84"/>
    </location>
</feature>
<comment type="caution">
    <text evidence="2">The sequence shown here is derived from an EMBL/GenBank/DDBJ whole genome shotgun (WGS) entry which is preliminary data.</text>
</comment>
<name>A0A9W9YLI3_9CNID</name>
<evidence type="ECO:0000313" key="3">
    <source>
        <dbReference type="Proteomes" id="UP001163046"/>
    </source>
</evidence>
<proteinExistence type="predicted"/>
<protein>
    <submittedName>
        <fullName evidence="2">Uncharacterized protein</fullName>
    </submittedName>
</protein>
<dbReference type="Proteomes" id="UP001163046">
    <property type="component" value="Unassembled WGS sequence"/>
</dbReference>
<dbReference type="EMBL" id="MU827322">
    <property type="protein sequence ID" value="KAJ7356366.1"/>
    <property type="molecule type" value="Genomic_DNA"/>
</dbReference>
<reference evidence="2" key="1">
    <citation type="submission" date="2023-01" db="EMBL/GenBank/DDBJ databases">
        <title>Genome assembly of the deep-sea coral Lophelia pertusa.</title>
        <authorList>
            <person name="Herrera S."/>
            <person name="Cordes E."/>
        </authorList>
    </citation>
    <scope>NUCLEOTIDE SEQUENCE</scope>
    <source>
        <strain evidence="2">USNM1676648</strain>
        <tissue evidence="2">Polyp</tissue>
    </source>
</reference>
<accession>A0A9W9YLI3</accession>
<sequence length="84" mass="9188">MDEKTSRVPITLMACCVLHNICIDVGDPCPIDIDEDDDRLDESSFNGDVSPVASDTSLSDSSEGSPRSEHSLDGPDWESLRFLM</sequence>
<feature type="compositionally biased region" description="Low complexity" evidence="1">
    <location>
        <begin position="50"/>
        <end position="65"/>
    </location>
</feature>
<evidence type="ECO:0000313" key="2">
    <source>
        <dbReference type="EMBL" id="KAJ7356366.1"/>
    </source>
</evidence>
<organism evidence="2 3">
    <name type="scientific">Desmophyllum pertusum</name>
    <dbReference type="NCBI Taxonomy" id="174260"/>
    <lineage>
        <taxon>Eukaryota</taxon>
        <taxon>Metazoa</taxon>
        <taxon>Cnidaria</taxon>
        <taxon>Anthozoa</taxon>
        <taxon>Hexacorallia</taxon>
        <taxon>Scleractinia</taxon>
        <taxon>Caryophylliina</taxon>
        <taxon>Caryophylliidae</taxon>
        <taxon>Desmophyllum</taxon>
    </lineage>
</organism>
<gene>
    <name evidence="2" type="ORF">OS493_025475</name>
</gene>
<keyword evidence="3" id="KW-1185">Reference proteome</keyword>